<dbReference type="Proteomes" id="UP001283361">
    <property type="component" value="Unassembled WGS sequence"/>
</dbReference>
<proteinExistence type="predicted"/>
<dbReference type="EMBL" id="JAWDGP010000628">
    <property type="protein sequence ID" value="KAK3798755.1"/>
    <property type="molecule type" value="Genomic_DNA"/>
</dbReference>
<sequence length="90" mass="10096">MNPRSCFACVGVGGCMILAREQMGRRVGVGRYDSGLGADDYRCECETVDIREIAEVFEKISVTRSLLSRVEGIPLYERRMYRSRVAITLG</sequence>
<gene>
    <name evidence="1" type="ORF">RRG08_064314</name>
</gene>
<accession>A0AAE1B318</accession>
<reference evidence="1" key="1">
    <citation type="journal article" date="2023" name="G3 (Bethesda)">
        <title>A reference genome for the long-term kleptoplast-retaining sea slug Elysia crispata morphotype clarki.</title>
        <authorList>
            <person name="Eastman K.E."/>
            <person name="Pendleton A.L."/>
            <person name="Shaikh M.A."/>
            <person name="Suttiyut T."/>
            <person name="Ogas R."/>
            <person name="Tomko P."/>
            <person name="Gavelis G."/>
            <person name="Widhalm J.R."/>
            <person name="Wisecaver J.H."/>
        </authorList>
    </citation>
    <scope>NUCLEOTIDE SEQUENCE</scope>
    <source>
        <strain evidence="1">ECLA1</strain>
    </source>
</reference>
<dbReference type="PROSITE" id="PS51257">
    <property type="entry name" value="PROKAR_LIPOPROTEIN"/>
    <property type="match status" value="1"/>
</dbReference>
<protein>
    <submittedName>
        <fullName evidence="1">Uncharacterized protein</fullName>
    </submittedName>
</protein>
<dbReference type="AlphaFoldDB" id="A0AAE1B318"/>
<evidence type="ECO:0000313" key="2">
    <source>
        <dbReference type="Proteomes" id="UP001283361"/>
    </source>
</evidence>
<name>A0AAE1B318_9GAST</name>
<evidence type="ECO:0000313" key="1">
    <source>
        <dbReference type="EMBL" id="KAK3798755.1"/>
    </source>
</evidence>
<keyword evidence="2" id="KW-1185">Reference proteome</keyword>
<organism evidence="1 2">
    <name type="scientific">Elysia crispata</name>
    <name type="common">lettuce slug</name>
    <dbReference type="NCBI Taxonomy" id="231223"/>
    <lineage>
        <taxon>Eukaryota</taxon>
        <taxon>Metazoa</taxon>
        <taxon>Spiralia</taxon>
        <taxon>Lophotrochozoa</taxon>
        <taxon>Mollusca</taxon>
        <taxon>Gastropoda</taxon>
        <taxon>Heterobranchia</taxon>
        <taxon>Euthyneura</taxon>
        <taxon>Panpulmonata</taxon>
        <taxon>Sacoglossa</taxon>
        <taxon>Placobranchoidea</taxon>
        <taxon>Plakobranchidae</taxon>
        <taxon>Elysia</taxon>
    </lineage>
</organism>
<comment type="caution">
    <text evidence="1">The sequence shown here is derived from an EMBL/GenBank/DDBJ whole genome shotgun (WGS) entry which is preliminary data.</text>
</comment>